<keyword evidence="2" id="KW-1003">Cell membrane</keyword>
<dbReference type="Gene3D" id="2.10.50.30">
    <property type="entry name" value="GPCR, family 3, nine cysteines domain"/>
    <property type="match status" value="2"/>
</dbReference>
<dbReference type="Pfam" id="PF07562">
    <property type="entry name" value="NCD3G"/>
    <property type="match status" value="2"/>
</dbReference>
<evidence type="ECO:0000313" key="12">
    <source>
        <dbReference type="EMBL" id="CAH2299237.1"/>
    </source>
</evidence>
<keyword evidence="12" id="KW-0675">Receptor</keyword>
<evidence type="ECO:0000256" key="7">
    <source>
        <dbReference type="ARBA" id="ARBA00023136"/>
    </source>
</evidence>
<dbReference type="AlphaFoldDB" id="A0AAD1WCK8"/>
<evidence type="ECO:0000256" key="6">
    <source>
        <dbReference type="ARBA" id="ARBA00023040"/>
    </source>
</evidence>
<dbReference type="InterPro" id="IPR000337">
    <property type="entry name" value="GPCR_3"/>
</dbReference>
<keyword evidence="3 10" id="KW-0812">Transmembrane</keyword>
<feature type="domain" description="G-protein coupled receptors family 3 profile" evidence="11">
    <location>
        <begin position="489"/>
        <end position="753"/>
    </location>
</feature>
<dbReference type="InterPro" id="IPR011500">
    <property type="entry name" value="GPCR_3_9-Cys_dom"/>
</dbReference>
<evidence type="ECO:0000313" key="13">
    <source>
        <dbReference type="Proteomes" id="UP001295444"/>
    </source>
</evidence>
<dbReference type="InterPro" id="IPR004073">
    <property type="entry name" value="GPCR_3_vmron_rcpt_2"/>
</dbReference>
<comment type="subcellular location">
    <subcellularLocation>
        <location evidence="1">Cell membrane</location>
        <topology evidence="1">Multi-pass membrane protein</topology>
    </subcellularLocation>
</comment>
<organism evidence="12 13">
    <name type="scientific">Pelobates cultripes</name>
    <name type="common">Western spadefoot toad</name>
    <dbReference type="NCBI Taxonomy" id="61616"/>
    <lineage>
        <taxon>Eukaryota</taxon>
        <taxon>Metazoa</taxon>
        <taxon>Chordata</taxon>
        <taxon>Craniata</taxon>
        <taxon>Vertebrata</taxon>
        <taxon>Euteleostomi</taxon>
        <taxon>Amphibia</taxon>
        <taxon>Batrachia</taxon>
        <taxon>Anura</taxon>
        <taxon>Pelobatoidea</taxon>
        <taxon>Pelobatidae</taxon>
        <taxon>Pelobates</taxon>
    </lineage>
</organism>
<keyword evidence="8" id="KW-0325">Glycoprotein</keyword>
<evidence type="ECO:0000259" key="11">
    <source>
        <dbReference type="PROSITE" id="PS50259"/>
    </source>
</evidence>
<dbReference type="PANTHER" id="PTHR24061">
    <property type="entry name" value="CALCIUM-SENSING RECEPTOR-RELATED"/>
    <property type="match status" value="1"/>
</dbReference>
<keyword evidence="5 10" id="KW-1133">Transmembrane helix</keyword>
<evidence type="ECO:0000256" key="9">
    <source>
        <dbReference type="ARBA" id="ARBA00023224"/>
    </source>
</evidence>
<feature type="domain" description="G-protein coupled receptors family 3 profile" evidence="11">
    <location>
        <begin position="92"/>
        <end position="356"/>
    </location>
</feature>
<feature type="transmembrane region" description="Helical" evidence="10">
    <location>
        <begin position="207"/>
        <end position="229"/>
    </location>
</feature>
<dbReference type="Pfam" id="PF00003">
    <property type="entry name" value="7tm_3"/>
    <property type="match status" value="2"/>
</dbReference>
<feature type="transmembrane region" description="Helical" evidence="10">
    <location>
        <begin position="715"/>
        <end position="738"/>
    </location>
</feature>
<sequence>MRPARSERQNLARLQRNGTDQPAELLRRVLQRGKFTCCFDCVQCSEGEISNQEVSPDRTSCEKCPENQWPNQKKEKCVEKSTEYLSYDNDPITVVLSTLSILLTIITSIILVIFILFRDTPIVKVNNRNLSFILLVSIMLSFLCTFLFLGHPVDITCMLRQTSFGIIFSVAVSAVLAKTIMVCIAFKATKPSSNWSKFVGVKIPNCVVFIGSFTMVIICISWLSIAPPFQEMNTHSYPGKIIIQCNEGSVIAFCTVLGYMGLLAAVSFIVAFLVRNLPDSFNEAKYITFSMLVFCNVWITFIPAYMSVMGKNTVIVEIFAIIASSAGILCCIFLPKCYIIVLRPNINTKKHLLKLNWSGLTEDRNVIQALGLQGYARESLQAPVDFTCWKNTDDQNSKRGIRHVSKVRDIRTTPSSKCSEDCVPGYRRVLQRGKFTCCFDCVQCSEGEISNQEDRTSCEKCPENQWPNQKKEKCVEKSTEYLSYDNDPITLVLSTLSILLTIITSIILVIFILFRDTPIVKVNNRNLSFILLVSIMLSFLCTFLFLGHPVDITCMLRQTSFGIIFSVAVSAVLAKTIMVCIAFKATKPSSNWSKFVGVKIPNCVVFIGSFTMVIICISWLSIAPPFQEMNTHSYPGKIIIQCNEGSVIAFCTVLGYMGFLAAVSFIVAFLVRNLPDSFNEAKYITFSMLVFCNVWITFIPAYMSVMGKNTVIVEIFAIIASSAGILCCIFLPKCYIIVLRPNINTKKHLLKLSN</sequence>
<evidence type="ECO:0000256" key="10">
    <source>
        <dbReference type="SAM" id="Phobius"/>
    </source>
</evidence>
<keyword evidence="13" id="KW-1185">Reference proteome</keyword>
<evidence type="ECO:0000256" key="5">
    <source>
        <dbReference type="ARBA" id="ARBA00022989"/>
    </source>
</evidence>
<keyword evidence="4" id="KW-0732">Signal</keyword>
<evidence type="ECO:0000256" key="8">
    <source>
        <dbReference type="ARBA" id="ARBA00023180"/>
    </source>
</evidence>
<dbReference type="PROSITE" id="PS00981">
    <property type="entry name" value="G_PROTEIN_RECEP_F3_3"/>
    <property type="match status" value="2"/>
</dbReference>
<evidence type="ECO:0000256" key="1">
    <source>
        <dbReference type="ARBA" id="ARBA00004651"/>
    </source>
</evidence>
<name>A0AAD1WCK8_PELCU</name>
<dbReference type="GO" id="GO:0005886">
    <property type="term" value="C:plasma membrane"/>
    <property type="evidence" value="ECO:0007669"/>
    <property type="project" value="UniProtKB-SubCell"/>
</dbReference>
<evidence type="ECO:0000256" key="4">
    <source>
        <dbReference type="ARBA" id="ARBA00022729"/>
    </source>
</evidence>
<dbReference type="PANTHER" id="PTHR24061:SF588">
    <property type="entry name" value="VOMERONASAL TYPE-2 RECEPTOR 26"/>
    <property type="match status" value="1"/>
</dbReference>
<dbReference type="PRINTS" id="PR00248">
    <property type="entry name" value="GPCRMGR"/>
</dbReference>
<feature type="transmembrane region" description="Helical" evidence="10">
    <location>
        <begin position="604"/>
        <end position="626"/>
    </location>
</feature>
<accession>A0AAD1WCK8</accession>
<dbReference type="EMBL" id="OW240917">
    <property type="protein sequence ID" value="CAH2299237.1"/>
    <property type="molecule type" value="Genomic_DNA"/>
</dbReference>
<feature type="transmembrane region" description="Helical" evidence="10">
    <location>
        <begin position="94"/>
        <end position="117"/>
    </location>
</feature>
<evidence type="ECO:0000256" key="3">
    <source>
        <dbReference type="ARBA" id="ARBA00022692"/>
    </source>
</evidence>
<feature type="transmembrane region" description="Helical" evidence="10">
    <location>
        <begin position="318"/>
        <end position="341"/>
    </location>
</feature>
<dbReference type="InterPro" id="IPR017978">
    <property type="entry name" value="GPCR_3_C"/>
</dbReference>
<feature type="transmembrane region" description="Helical" evidence="10">
    <location>
        <begin position="162"/>
        <end position="187"/>
    </location>
</feature>
<dbReference type="InterPro" id="IPR038550">
    <property type="entry name" value="GPCR_3_9-Cys_sf"/>
</dbReference>
<feature type="transmembrane region" description="Helical" evidence="10">
    <location>
        <begin position="646"/>
        <end position="671"/>
    </location>
</feature>
<dbReference type="FunFam" id="2.10.50.30:FF:000003">
    <property type="entry name" value="Vomeronasal 2, receptor 120"/>
    <property type="match status" value="2"/>
</dbReference>
<proteinExistence type="predicted"/>
<feature type="transmembrane region" description="Helical" evidence="10">
    <location>
        <begin position="559"/>
        <end position="583"/>
    </location>
</feature>
<evidence type="ECO:0000256" key="2">
    <source>
        <dbReference type="ARBA" id="ARBA00022475"/>
    </source>
</evidence>
<dbReference type="InterPro" id="IPR000068">
    <property type="entry name" value="GPCR_3_Ca_sens_rcpt-rel"/>
</dbReference>
<dbReference type="PRINTS" id="PR01535">
    <property type="entry name" value="VOMERONASL2R"/>
</dbReference>
<keyword evidence="7 10" id="KW-0472">Membrane</keyword>
<feature type="transmembrane region" description="Helical" evidence="10">
    <location>
        <begin position="250"/>
        <end position="274"/>
    </location>
</feature>
<dbReference type="Proteomes" id="UP001295444">
    <property type="component" value="Chromosome 06"/>
</dbReference>
<keyword evidence="6" id="KW-0297">G-protein coupled receptor</keyword>
<gene>
    <name evidence="12" type="ORF">PECUL_23A009593</name>
</gene>
<dbReference type="PROSITE" id="PS50259">
    <property type="entry name" value="G_PROTEIN_RECEP_F3_4"/>
    <property type="match status" value="2"/>
</dbReference>
<feature type="transmembrane region" description="Helical" evidence="10">
    <location>
        <begin position="683"/>
        <end position="703"/>
    </location>
</feature>
<feature type="transmembrane region" description="Helical" evidence="10">
    <location>
        <begin position="286"/>
        <end position="306"/>
    </location>
</feature>
<reference evidence="12" key="1">
    <citation type="submission" date="2022-03" db="EMBL/GenBank/DDBJ databases">
        <authorList>
            <person name="Alioto T."/>
            <person name="Alioto T."/>
            <person name="Gomez Garrido J."/>
        </authorList>
    </citation>
    <scope>NUCLEOTIDE SEQUENCE</scope>
</reference>
<dbReference type="GO" id="GO:0004930">
    <property type="term" value="F:G protein-coupled receptor activity"/>
    <property type="evidence" value="ECO:0007669"/>
    <property type="project" value="UniProtKB-KW"/>
</dbReference>
<feature type="transmembrane region" description="Helical" evidence="10">
    <location>
        <begin position="129"/>
        <end position="150"/>
    </location>
</feature>
<keyword evidence="9" id="KW-0807">Transducer</keyword>
<protein>
    <submittedName>
        <fullName evidence="12">Vomeronasal type-2 receptor 26-like</fullName>
    </submittedName>
</protein>
<dbReference type="InterPro" id="IPR017979">
    <property type="entry name" value="GPCR_3_CS"/>
</dbReference>
<feature type="transmembrane region" description="Helical" evidence="10">
    <location>
        <begin position="526"/>
        <end position="547"/>
    </location>
</feature>
<feature type="transmembrane region" description="Helical" evidence="10">
    <location>
        <begin position="489"/>
        <end position="514"/>
    </location>
</feature>